<name>A0A1Y0VQR4_PEDPE</name>
<evidence type="ECO:0000313" key="1">
    <source>
        <dbReference type="EMBL" id="ARW20510.1"/>
    </source>
</evidence>
<dbReference type="Gene3D" id="3.40.50.1820">
    <property type="entry name" value="alpha/beta hydrolase"/>
    <property type="match status" value="1"/>
</dbReference>
<dbReference type="Pfam" id="PF11187">
    <property type="entry name" value="Mbeg1-like"/>
    <property type="match status" value="1"/>
</dbReference>
<sequence length="347" mass="39116">MTKLINFLAEYQREIESQPIELDLALFSRLVGLPFEAVLTQPSAPLVEACMKLIEFVDNENYLILPADRQMLEQIAFSNRYQSVQICDVVQGPHRFLAATFVLSKTTKVIAFRGPNGTLLSWKADLHFSFSSMNKLKSQAHQYLLQALQHDNQNIYCVGFSQGASIAALACMDISDTHRHRIQTIIFDSPGLPDDHYQSPIPIIELVPPLSLFALVGEHPFHQITISSSSTGIWQHDLYSWEADSHGVFAKNIGITNPTTIQHQFIQLLPSNITDENIDRTLNIAISIFSQLNFHSTSELIKHWNQFNALIQTEITAENIVVKTAILRLQKLIFKNAALNLQSIPLN</sequence>
<dbReference type="InterPro" id="IPR024499">
    <property type="entry name" value="Mbeg1-like"/>
</dbReference>
<dbReference type="InterPro" id="IPR029058">
    <property type="entry name" value="AB_hydrolase_fold"/>
</dbReference>
<proteinExistence type="predicted"/>
<evidence type="ECO:0008006" key="3">
    <source>
        <dbReference type="Google" id="ProtNLM"/>
    </source>
</evidence>
<organism evidence="1 2">
    <name type="scientific">Pediococcus pentosaceus</name>
    <dbReference type="NCBI Taxonomy" id="1255"/>
    <lineage>
        <taxon>Bacteria</taxon>
        <taxon>Bacillati</taxon>
        <taxon>Bacillota</taxon>
        <taxon>Bacilli</taxon>
        <taxon>Lactobacillales</taxon>
        <taxon>Lactobacillaceae</taxon>
        <taxon>Pediococcus</taxon>
    </lineage>
</organism>
<evidence type="ECO:0000313" key="2">
    <source>
        <dbReference type="Proteomes" id="UP000196118"/>
    </source>
</evidence>
<dbReference type="EMBL" id="CP021474">
    <property type="protein sequence ID" value="ARW20510.1"/>
    <property type="molecule type" value="Genomic_DNA"/>
</dbReference>
<gene>
    <name evidence="1" type="ORF">S100892_01971</name>
</gene>
<reference evidence="1 2" key="1">
    <citation type="submission" date="2017-05" db="EMBL/GenBank/DDBJ databases">
        <title>Genome sequence of Pediococcus pentosaceus strain SRCM100892.</title>
        <authorList>
            <person name="Cho S.H."/>
        </authorList>
    </citation>
    <scope>NUCLEOTIDE SEQUENCE [LARGE SCALE GENOMIC DNA]</scope>
    <source>
        <strain evidence="1 2">SRCM100892</strain>
    </source>
</reference>
<dbReference type="AlphaFoldDB" id="A0A1Y0VQR4"/>
<dbReference type="Proteomes" id="UP000196118">
    <property type="component" value="Chromosome"/>
</dbReference>
<accession>A0A1Y0VQR4</accession>
<protein>
    <recommendedName>
        <fullName evidence="3">DUF2974 domain-containing protein</fullName>
    </recommendedName>
</protein>
<dbReference type="SUPFAM" id="SSF53474">
    <property type="entry name" value="alpha/beta-Hydrolases"/>
    <property type="match status" value="1"/>
</dbReference>